<reference evidence="2 3" key="1">
    <citation type="submission" date="2016-10" db="EMBL/GenBank/DDBJ databases">
        <authorList>
            <person name="de Groot N.N."/>
        </authorList>
    </citation>
    <scope>NUCLEOTIDE SEQUENCE [LARGE SCALE GENOMIC DNA]</scope>
    <source>
        <strain evidence="2 3">DSM 21771</strain>
    </source>
</reference>
<feature type="transmembrane region" description="Helical" evidence="1">
    <location>
        <begin position="22"/>
        <end position="43"/>
    </location>
</feature>
<dbReference type="RefSeq" id="WP_176764523.1">
    <property type="nucleotide sequence ID" value="NZ_FNEN01000001.1"/>
</dbReference>
<protein>
    <submittedName>
        <fullName evidence="2">Uncharacterized protein</fullName>
    </submittedName>
</protein>
<keyword evidence="1" id="KW-1133">Transmembrane helix</keyword>
<gene>
    <name evidence="2" type="ORF">SAMN04488123_101110</name>
</gene>
<evidence type="ECO:0000313" key="2">
    <source>
        <dbReference type="EMBL" id="SDI27796.1"/>
    </source>
</evidence>
<name>A0A1G8J9D0_9BACI</name>
<sequence length="47" mass="5181">MTTLLTTVMGNIATTPHEGDPFLVTSLTVLSVVTIVYFIFSMFKDNN</sequence>
<dbReference type="AlphaFoldDB" id="A0A1G8J9D0"/>
<evidence type="ECO:0000256" key="1">
    <source>
        <dbReference type="SAM" id="Phobius"/>
    </source>
</evidence>
<keyword evidence="1" id="KW-0812">Transmembrane</keyword>
<organism evidence="2 3">
    <name type="scientific">Natribacillus halophilus</name>
    <dbReference type="NCBI Taxonomy" id="549003"/>
    <lineage>
        <taxon>Bacteria</taxon>
        <taxon>Bacillati</taxon>
        <taxon>Bacillota</taxon>
        <taxon>Bacilli</taxon>
        <taxon>Bacillales</taxon>
        <taxon>Bacillaceae</taxon>
        <taxon>Natribacillus</taxon>
    </lineage>
</organism>
<keyword evidence="1" id="KW-0472">Membrane</keyword>
<keyword evidence="3" id="KW-1185">Reference proteome</keyword>
<dbReference type="EMBL" id="FNEN01000001">
    <property type="protein sequence ID" value="SDI27796.1"/>
    <property type="molecule type" value="Genomic_DNA"/>
</dbReference>
<accession>A0A1G8J9D0</accession>
<proteinExistence type="predicted"/>
<evidence type="ECO:0000313" key="3">
    <source>
        <dbReference type="Proteomes" id="UP000198853"/>
    </source>
</evidence>
<dbReference type="Proteomes" id="UP000198853">
    <property type="component" value="Unassembled WGS sequence"/>
</dbReference>